<dbReference type="Gene3D" id="2.60.40.10">
    <property type="entry name" value="Immunoglobulins"/>
    <property type="match status" value="1"/>
</dbReference>
<reference evidence="1" key="3">
    <citation type="submission" date="2025-09" db="UniProtKB">
        <authorList>
            <consortium name="Ensembl"/>
        </authorList>
    </citation>
    <scope>IDENTIFICATION</scope>
</reference>
<accession>A0A8I3WJ73</accession>
<sequence>MGFWGSVTLPLEFPAGEKIKSITWHYNGACSVEDGGETITYEWTSVGPGAAVPHVGSILNVSWSLNDLDWSYTCTALNPVATATALLSVLRSFVQGPSILPETILVQD</sequence>
<evidence type="ECO:0000313" key="2">
    <source>
        <dbReference type="Proteomes" id="UP000008225"/>
    </source>
</evidence>
<proteinExistence type="predicted"/>
<evidence type="ECO:0008006" key="3">
    <source>
        <dbReference type="Google" id="ProtNLM"/>
    </source>
</evidence>
<reference evidence="1" key="2">
    <citation type="submission" date="2025-08" db="UniProtKB">
        <authorList>
            <consortium name="Ensembl"/>
        </authorList>
    </citation>
    <scope>IDENTIFICATION</scope>
</reference>
<evidence type="ECO:0000313" key="1">
    <source>
        <dbReference type="Ensembl" id="ENSCJAP00000090983.1"/>
    </source>
</evidence>
<dbReference type="InterPro" id="IPR013783">
    <property type="entry name" value="Ig-like_fold"/>
</dbReference>
<reference evidence="1 2" key="1">
    <citation type="submission" date="2009-03" db="EMBL/GenBank/DDBJ databases">
        <authorList>
            <person name="Warren W."/>
            <person name="Ye L."/>
            <person name="Minx P."/>
            <person name="Worley K."/>
            <person name="Gibbs R."/>
            <person name="Wilson R.K."/>
        </authorList>
    </citation>
    <scope>NUCLEOTIDE SEQUENCE [LARGE SCALE GENOMIC DNA]</scope>
</reference>
<organism evidence="1 2">
    <name type="scientific">Callithrix jacchus</name>
    <name type="common">White-tufted-ear marmoset</name>
    <name type="synonym">Simia Jacchus</name>
    <dbReference type="NCBI Taxonomy" id="9483"/>
    <lineage>
        <taxon>Eukaryota</taxon>
        <taxon>Metazoa</taxon>
        <taxon>Chordata</taxon>
        <taxon>Craniata</taxon>
        <taxon>Vertebrata</taxon>
        <taxon>Euteleostomi</taxon>
        <taxon>Mammalia</taxon>
        <taxon>Eutheria</taxon>
        <taxon>Euarchontoglires</taxon>
        <taxon>Primates</taxon>
        <taxon>Haplorrhini</taxon>
        <taxon>Platyrrhini</taxon>
        <taxon>Cebidae</taxon>
        <taxon>Callitrichinae</taxon>
        <taxon>Callithrix</taxon>
        <taxon>Callithrix</taxon>
    </lineage>
</organism>
<name>A0A8I3WJ73_CALJA</name>
<protein>
    <recommendedName>
        <fullName evidence="3">Ig-like domain-containing protein</fullName>
    </recommendedName>
</protein>
<keyword evidence="2" id="KW-1185">Reference proteome</keyword>
<dbReference type="AlphaFoldDB" id="A0A8I3WJ73"/>
<dbReference type="Ensembl" id="ENSCJAT00000146323.1">
    <property type="protein sequence ID" value="ENSCJAP00000090983.1"/>
    <property type="gene ID" value="ENSCJAG00000087031.1"/>
</dbReference>
<dbReference type="Proteomes" id="UP000008225">
    <property type="component" value="Chromosome 18"/>
</dbReference>